<keyword evidence="2" id="KW-1185">Reference proteome</keyword>
<gene>
    <name evidence="1" type="ORF">AZI98_03590</name>
</gene>
<accession>A0A161WD01</accession>
<name>A0A161WD01_9BACI</name>
<protein>
    <submittedName>
        <fullName evidence="1">Uncharacterized protein</fullName>
    </submittedName>
</protein>
<dbReference type="AlphaFoldDB" id="A0A161WD01"/>
<proteinExistence type="predicted"/>
<comment type="caution">
    <text evidence="1">The sequence shown here is derived from an EMBL/GenBank/DDBJ whole genome shotgun (WGS) entry which is preliminary data.</text>
</comment>
<dbReference type="Proteomes" id="UP000076476">
    <property type="component" value="Unassembled WGS sequence"/>
</dbReference>
<dbReference type="STRING" id="33936.AZI98_03590"/>
<reference evidence="1 2" key="1">
    <citation type="submission" date="2016-04" db="EMBL/GenBank/DDBJ databases">
        <title>Draft genome sequence of Aeribacillus pallidus 8m3 from petroleum reservoir.</title>
        <authorList>
            <person name="Poltaraus A.B."/>
            <person name="Nazina T.N."/>
            <person name="Tourova T.P."/>
            <person name="Malakho S.M."/>
            <person name="Korshunova A.V."/>
            <person name="Sokolova D.S."/>
        </authorList>
    </citation>
    <scope>NUCLEOTIDE SEQUENCE [LARGE SCALE GENOMIC DNA]</scope>
    <source>
        <strain evidence="1 2">8m3</strain>
    </source>
</reference>
<accession>A0A165YQS5</accession>
<evidence type="ECO:0000313" key="2">
    <source>
        <dbReference type="Proteomes" id="UP000076476"/>
    </source>
</evidence>
<organism evidence="1 2">
    <name type="scientific">Aeribacillus pallidus</name>
    <dbReference type="NCBI Taxonomy" id="33936"/>
    <lineage>
        <taxon>Bacteria</taxon>
        <taxon>Bacillati</taxon>
        <taxon>Bacillota</taxon>
        <taxon>Bacilli</taxon>
        <taxon>Bacillales</taxon>
        <taxon>Bacillaceae</taxon>
        <taxon>Aeribacillus</taxon>
    </lineage>
</organism>
<dbReference type="EMBL" id="LWBR01000010">
    <property type="protein sequence ID" value="KZN97352.1"/>
    <property type="molecule type" value="Genomic_DNA"/>
</dbReference>
<evidence type="ECO:0000313" key="1">
    <source>
        <dbReference type="EMBL" id="KZN97352.1"/>
    </source>
</evidence>
<sequence>MDKISFEKKRTNLGEIYAAKKANRKCCSFQLSASAEHKKGNGAFTQHNFTIACFKKVELSIA</sequence>